<keyword evidence="4" id="KW-1185">Reference proteome</keyword>
<organism evidence="3 4">
    <name type="scientific">Mycolicibacterium alvei</name>
    <dbReference type="NCBI Taxonomy" id="67081"/>
    <lineage>
        <taxon>Bacteria</taxon>
        <taxon>Bacillati</taxon>
        <taxon>Actinomycetota</taxon>
        <taxon>Actinomycetes</taxon>
        <taxon>Mycobacteriales</taxon>
        <taxon>Mycobacteriaceae</taxon>
        <taxon>Mycolicibacterium</taxon>
    </lineage>
</organism>
<feature type="transmembrane region" description="Helical" evidence="2">
    <location>
        <begin position="6"/>
        <end position="25"/>
    </location>
</feature>
<keyword evidence="2" id="KW-0812">Transmembrane</keyword>
<evidence type="ECO:0000256" key="2">
    <source>
        <dbReference type="SAM" id="Phobius"/>
    </source>
</evidence>
<dbReference type="KEGG" id="malv:MALV_49460"/>
<proteinExistence type="predicted"/>
<evidence type="ECO:0000313" key="4">
    <source>
        <dbReference type="Proteomes" id="UP000466906"/>
    </source>
</evidence>
<accession>A0A6N4V2E6</accession>
<name>A0A6N4V2E6_9MYCO</name>
<feature type="transmembrane region" description="Helical" evidence="2">
    <location>
        <begin position="118"/>
        <end position="136"/>
    </location>
</feature>
<evidence type="ECO:0008006" key="5">
    <source>
        <dbReference type="Google" id="ProtNLM"/>
    </source>
</evidence>
<dbReference type="Proteomes" id="UP000466906">
    <property type="component" value="Chromosome"/>
</dbReference>
<reference evidence="3 4" key="1">
    <citation type="journal article" date="2019" name="Emerg. Microbes Infect.">
        <title>Comprehensive subspecies identification of 175 nontuberculous mycobacteria species based on 7547 genomic profiles.</title>
        <authorList>
            <person name="Matsumoto Y."/>
            <person name="Kinjo T."/>
            <person name="Motooka D."/>
            <person name="Nabeya D."/>
            <person name="Jung N."/>
            <person name="Uechi K."/>
            <person name="Horii T."/>
            <person name="Iida T."/>
            <person name="Fujita J."/>
            <person name="Nakamura S."/>
        </authorList>
    </citation>
    <scope>NUCLEOTIDE SEQUENCE [LARGE SCALE GENOMIC DNA]</scope>
    <source>
        <strain evidence="3 4">JCM 12272</strain>
    </source>
</reference>
<dbReference type="EMBL" id="AP022565">
    <property type="protein sequence ID" value="BBX29821.1"/>
    <property type="molecule type" value="Genomic_DNA"/>
</dbReference>
<feature type="transmembrane region" description="Helical" evidence="2">
    <location>
        <begin position="142"/>
        <end position="162"/>
    </location>
</feature>
<sequence length="208" mass="22864">MSPPSVTAWLVAGYAILLVAVAWGFDSMARRTSARALRWRTGQFTYHADHDAWKCPEDQWLWPTSFDPANRVMRYRAKPAVCNSCPVKSTCTTSSHGREISREVDPWPHSEAGQFHRGIACVIAGLALILLAATLIDQHGAGDVIVLLTTAAVVAAATVPLARHLWSSPANAPDHLPHRTGEQELSAATVDRFTTRWGGDWSDRKENQ</sequence>
<keyword evidence="2" id="KW-1133">Transmembrane helix</keyword>
<dbReference type="RefSeq" id="WP_163668534.1">
    <property type="nucleotide sequence ID" value="NZ_AP022565.1"/>
</dbReference>
<dbReference type="AlphaFoldDB" id="A0A6N4V2E6"/>
<protein>
    <recommendedName>
        <fullName evidence="5">Transposase DDE domain-containing protein</fullName>
    </recommendedName>
</protein>
<feature type="region of interest" description="Disordered" evidence="1">
    <location>
        <begin position="170"/>
        <end position="189"/>
    </location>
</feature>
<gene>
    <name evidence="3" type="ORF">MALV_49460</name>
</gene>
<keyword evidence="2" id="KW-0472">Membrane</keyword>
<evidence type="ECO:0000256" key="1">
    <source>
        <dbReference type="SAM" id="MobiDB-lite"/>
    </source>
</evidence>
<evidence type="ECO:0000313" key="3">
    <source>
        <dbReference type="EMBL" id="BBX29821.1"/>
    </source>
</evidence>